<dbReference type="Gene3D" id="3.40.50.1000">
    <property type="entry name" value="HAD superfamily/HAD-like"/>
    <property type="match status" value="1"/>
</dbReference>
<proteinExistence type="predicted"/>
<accession>A0A9P9EW18</accession>
<sequence length="285" mass="32257">MSDKPRPKVLLFDIGGVCIKSPFQAILDYEISLGIPPGWVNYSISKTSPNGFWHQIERGEIPMDQSFFDGFSKDLHDSTRWEAFYKQERIKNLDLPQKIPPPPSVDAKWLFEEMMTSSNHPDPWMFPALKNLKENGDFILAALSNTVVFPPGHKLHVENFGDDPVRRLFDIFISSAHVGIRKPDPKMYQFALAQINKYATNNANNPRGQQLDWSQGVRPQDILFLDDIGENLKEARKQGFGTIKVNLGRAFEAVDALEEATGLRLAGSHPRVPEKPNYQGLKAKI</sequence>
<dbReference type="SFLD" id="SFLDG01129">
    <property type="entry name" value="C1.5:_HAD__Beta-PGM__Phosphata"/>
    <property type="match status" value="1"/>
</dbReference>
<evidence type="ECO:0000313" key="1">
    <source>
        <dbReference type="EMBL" id="KAH7148915.1"/>
    </source>
</evidence>
<dbReference type="InterPro" id="IPR052898">
    <property type="entry name" value="ACAD10-like"/>
</dbReference>
<dbReference type="InterPro" id="IPR023198">
    <property type="entry name" value="PGP-like_dom2"/>
</dbReference>
<evidence type="ECO:0000313" key="2">
    <source>
        <dbReference type="Proteomes" id="UP000738349"/>
    </source>
</evidence>
<reference evidence="1" key="1">
    <citation type="journal article" date="2021" name="Nat. Commun.">
        <title>Genetic determinants of endophytism in the Arabidopsis root mycobiome.</title>
        <authorList>
            <person name="Mesny F."/>
            <person name="Miyauchi S."/>
            <person name="Thiergart T."/>
            <person name="Pickel B."/>
            <person name="Atanasova L."/>
            <person name="Karlsson M."/>
            <person name="Huettel B."/>
            <person name="Barry K.W."/>
            <person name="Haridas S."/>
            <person name="Chen C."/>
            <person name="Bauer D."/>
            <person name="Andreopoulos W."/>
            <person name="Pangilinan J."/>
            <person name="LaButti K."/>
            <person name="Riley R."/>
            <person name="Lipzen A."/>
            <person name="Clum A."/>
            <person name="Drula E."/>
            <person name="Henrissat B."/>
            <person name="Kohler A."/>
            <person name="Grigoriev I.V."/>
            <person name="Martin F.M."/>
            <person name="Hacquard S."/>
        </authorList>
    </citation>
    <scope>NUCLEOTIDE SEQUENCE</scope>
    <source>
        <strain evidence="1">MPI-CAGE-AT-0147</strain>
    </source>
</reference>
<gene>
    <name evidence="1" type="ORF">EDB81DRAFT_688991</name>
</gene>
<dbReference type="CDD" id="cd02603">
    <property type="entry name" value="HAD_sEH-N_like"/>
    <property type="match status" value="1"/>
</dbReference>
<dbReference type="SUPFAM" id="SSF56784">
    <property type="entry name" value="HAD-like"/>
    <property type="match status" value="1"/>
</dbReference>
<dbReference type="EMBL" id="JAGMUV010000007">
    <property type="protein sequence ID" value="KAH7148915.1"/>
    <property type="molecule type" value="Genomic_DNA"/>
</dbReference>
<dbReference type="AlphaFoldDB" id="A0A9P9EW18"/>
<dbReference type="InterPro" id="IPR023214">
    <property type="entry name" value="HAD_sf"/>
</dbReference>
<comment type="caution">
    <text evidence="1">The sequence shown here is derived from an EMBL/GenBank/DDBJ whole genome shotgun (WGS) entry which is preliminary data.</text>
</comment>
<protein>
    <submittedName>
        <fullName evidence="1">HAD-like domain-containing protein</fullName>
    </submittedName>
</protein>
<name>A0A9P9EW18_9HYPO</name>
<dbReference type="OrthoDB" id="1694274at2759"/>
<organism evidence="1 2">
    <name type="scientific">Dactylonectria macrodidyma</name>
    <dbReference type="NCBI Taxonomy" id="307937"/>
    <lineage>
        <taxon>Eukaryota</taxon>
        <taxon>Fungi</taxon>
        <taxon>Dikarya</taxon>
        <taxon>Ascomycota</taxon>
        <taxon>Pezizomycotina</taxon>
        <taxon>Sordariomycetes</taxon>
        <taxon>Hypocreomycetidae</taxon>
        <taxon>Hypocreales</taxon>
        <taxon>Nectriaceae</taxon>
        <taxon>Dactylonectria</taxon>
    </lineage>
</organism>
<dbReference type="Gene3D" id="1.10.150.240">
    <property type="entry name" value="Putative phosphatase, domain 2"/>
    <property type="match status" value="1"/>
</dbReference>
<dbReference type="PANTHER" id="PTHR47829">
    <property type="entry name" value="HYDROLASE, PUTATIVE (AFU_ORTHOLOGUE AFUA_1G12880)-RELATED"/>
    <property type="match status" value="1"/>
</dbReference>
<keyword evidence="2" id="KW-1185">Reference proteome</keyword>
<dbReference type="SFLD" id="SFLDS00003">
    <property type="entry name" value="Haloacid_Dehalogenase"/>
    <property type="match status" value="1"/>
</dbReference>
<dbReference type="InterPro" id="IPR036412">
    <property type="entry name" value="HAD-like_sf"/>
</dbReference>
<dbReference type="PANTHER" id="PTHR47829:SF1">
    <property type="entry name" value="HAD FAMILY PHOSPHATASE"/>
    <property type="match status" value="1"/>
</dbReference>
<dbReference type="Proteomes" id="UP000738349">
    <property type="component" value="Unassembled WGS sequence"/>
</dbReference>